<dbReference type="GO" id="GO:0008285">
    <property type="term" value="P:negative regulation of cell population proliferation"/>
    <property type="evidence" value="ECO:0007669"/>
    <property type="project" value="TreeGrafter"/>
</dbReference>
<feature type="domain" description="SARAH" evidence="1">
    <location>
        <begin position="23"/>
        <end position="70"/>
    </location>
</feature>
<evidence type="ECO:0000313" key="3">
    <source>
        <dbReference type="EMBL" id="CAF4848246.1"/>
    </source>
</evidence>
<accession>A0A821S3C9</accession>
<dbReference type="GO" id="GO:0006915">
    <property type="term" value="P:apoptotic process"/>
    <property type="evidence" value="ECO:0007669"/>
    <property type="project" value="InterPro"/>
</dbReference>
<comment type="caution">
    <text evidence="3">The sequence shown here is derived from an EMBL/GenBank/DDBJ whole genome shotgun (WGS) entry which is preliminary data.</text>
</comment>
<dbReference type="GO" id="GO:0035329">
    <property type="term" value="P:hippo signaling"/>
    <property type="evidence" value="ECO:0007669"/>
    <property type="project" value="InterPro"/>
</dbReference>
<dbReference type="GO" id="GO:0005829">
    <property type="term" value="C:cytosol"/>
    <property type="evidence" value="ECO:0007669"/>
    <property type="project" value="TreeGrafter"/>
</dbReference>
<proteinExistence type="predicted"/>
<organism evidence="3 4">
    <name type="scientific">Rotaria socialis</name>
    <dbReference type="NCBI Taxonomy" id="392032"/>
    <lineage>
        <taxon>Eukaryota</taxon>
        <taxon>Metazoa</taxon>
        <taxon>Spiralia</taxon>
        <taxon>Gnathifera</taxon>
        <taxon>Rotifera</taxon>
        <taxon>Eurotatoria</taxon>
        <taxon>Bdelloidea</taxon>
        <taxon>Philodinida</taxon>
        <taxon>Philodinidae</taxon>
        <taxon>Rotaria</taxon>
    </lineage>
</organism>
<dbReference type="Proteomes" id="UP000663838">
    <property type="component" value="Unassembled WGS sequence"/>
</dbReference>
<evidence type="ECO:0000313" key="2">
    <source>
        <dbReference type="EMBL" id="CAF3431522.1"/>
    </source>
</evidence>
<dbReference type="Proteomes" id="UP000663865">
    <property type="component" value="Unassembled WGS sequence"/>
</dbReference>
<dbReference type="PANTHER" id="PTHR47522">
    <property type="entry name" value="SALVADOR FAMILY WW DOMAIN-CONTAINING PROTEIN 1"/>
    <property type="match status" value="1"/>
</dbReference>
<gene>
    <name evidence="2" type="ORF">KIK155_LOCUS10855</name>
    <name evidence="3" type="ORF">TOA249_LOCUS26664</name>
</gene>
<dbReference type="GO" id="GO:0060090">
    <property type="term" value="F:molecular adaptor activity"/>
    <property type="evidence" value="ECO:0007669"/>
    <property type="project" value="InterPro"/>
</dbReference>
<sequence>LLKRPIPSFLQVYSQAASNKDMILQWNLFSLPELESFDTMMTKLYRDENFVRVQLFENYRALLTLILESKKRYNRVHSDEDEDDSVITTTAL</sequence>
<dbReference type="InterPro" id="IPR011524">
    <property type="entry name" value="SARAH_dom"/>
</dbReference>
<dbReference type="EMBL" id="CAJNYV010001657">
    <property type="protein sequence ID" value="CAF3431522.1"/>
    <property type="molecule type" value="Genomic_DNA"/>
</dbReference>
<feature type="non-terminal residue" evidence="3">
    <location>
        <position position="1"/>
    </location>
</feature>
<evidence type="ECO:0000259" key="1">
    <source>
        <dbReference type="PROSITE" id="PS50951"/>
    </source>
</evidence>
<dbReference type="AlphaFoldDB" id="A0A821S3C9"/>
<dbReference type="PANTHER" id="PTHR47522:SF2">
    <property type="entry name" value="PROTEIN SALVADOR HOMOLOG 1"/>
    <property type="match status" value="1"/>
</dbReference>
<evidence type="ECO:0000313" key="4">
    <source>
        <dbReference type="Proteomes" id="UP000663838"/>
    </source>
</evidence>
<dbReference type="PROSITE" id="PS50951">
    <property type="entry name" value="SARAH"/>
    <property type="match status" value="1"/>
</dbReference>
<dbReference type="InterPro" id="IPR030030">
    <property type="entry name" value="Sav"/>
</dbReference>
<name>A0A821S3C9_9BILA</name>
<dbReference type="EMBL" id="CAJOBS010003181">
    <property type="protein sequence ID" value="CAF4848246.1"/>
    <property type="molecule type" value="Genomic_DNA"/>
</dbReference>
<dbReference type="GO" id="GO:0043065">
    <property type="term" value="P:positive regulation of apoptotic process"/>
    <property type="evidence" value="ECO:0007669"/>
    <property type="project" value="TreeGrafter"/>
</dbReference>
<reference evidence="3" key="1">
    <citation type="submission" date="2021-02" db="EMBL/GenBank/DDBJ databases">
        <authorList>
            <person name="Nowell W R."/>
        </authorList>
    </citation>
    <scope>NUCLEOTIDE SEQUENCE</scope>
</reference>
<protein>
    <recommendedName>
        <fullName evidence="1">SARAH domain-containing protein</fullName>
    </recommendedName>
</protein>